<dbReference type="Pfam" id="PF00238">
    <property type="entry name" value="Ribosomal_L14"/>
    <property type="match status" value="1"/>
</dbReference>
<dbReference type="NCBIfam" id="NF006344">
    <property type="entry name" value="PRK08571.1"/>
    <property type="match status" value="1"/>
</dbReference>
<evidence type="ECO:0000313" key="7">
    <source>
        <dbReference type="Proteomes" id="UP000240322"/>
    </source>
</evidence>
<protein>
    <recommendedName>
        <fullName evidence="4">Large ribosomal subunit protein uL14</fullName>
    </recommendedName>
</protein>
<gene>
    <name evidence="4" type="primary">rpl14</name>
    <name evidence="6" type="ORF">B9Q03_06660</name>
</gene>
<dbReference type="InterPro" id="IPR000218">
    <property type="entry name" value="Ribosomal_uL14"/>
</dbReference>
<proteinExistence type="inferred from homology"/>
<dbReference type="PANTHER" id="PTHR11761">
    <property type="entry name" value="50S/60S RIBOSOMAL PROTEIN L14/L23"/>
    <property type="match status" value="1"/>
</dbReference>
<dbReference type="PANTHER" id="PTHR11761:SF8">
    <property type="entry name" value="LARGE RIBOSOMAL SUBUNIT PROTEIN UL14"/>
    <property type="match status" value="1"/>
</dbReference>
<sequence>MVKRGGRKSGATFRPNISAGLPNEAEMVCADNTGAKTLQMVMLLGFKGRARRIPAAAVGDIIVASVKRGNPQMRKQIVRAVIIRQRMPFRRPDGVRIQFEDNAAVIVTPEGELKGTEVRGPVAREAVERFPKLGSLASIVV</sequence>
<dbReference type="FunFam" id="2.40.150.20:FF:000007">
    <property type="entry name" value="50S ribosomal protein L14"/>
    <property type="match status" value="1"/>
</dbReference>
<reference evidence="6 7" key="1">
    <citation type="submission" date="2017-04" db="EMBL/GenBank/DDBJ databases">
        <title>Novel microbial lineages endemic to geothermal iron-oxide mats fill important gaps in the evolutionary history of Archaea.</title>
        <authorList>
            <person name="Jay Z.J."/>
            <person name="Beam J.P."/>
            <person name="Dlakic M."/>
            <person name="Rusch D.B."/>
            <person name="Kozubal M.A."/>
            <person name="Inskeep W.P."/>
        </authorList>
    </citation>
    <scope>NUCLEOTIDE SEQUENCE [LARGE SCALE GENOMIC DNA]</scope>
    <source>
        <strain evidence="6">OSP_D</strain>
    </source>
</reference>
<dbReference type="GO" id="GO:0006412">
    <property type="term" value="P:translation"/>
    <property type="evidence" value="ECO:0007669"/>
    <property type="project" value="UniProtKB-UniRule"/>
</dbReference>
<comment type="subunit">
    <text evidence="4">Part of the 50S ribosomal subunit. Forms a cluster with proteins L3 and L24e, part of which may contact the 16S rRNA in 2 intersubunit bridges.</text>
</comment>
<dbReference type="GO" id="GO:0022625">
    <property type="term" value="C:cytosolic large ribosomal subunit"/>
    <property type="evidence" value="ECO:0007669"/>
    <property type="project" value="TreeGrafter"/>
</dbReference>
<keyword evidence="2 4" id="KW-0689">Ribosomal protein</keyword>
<dbReference type="InterPro" id="IPR036853">
    <property type="entry name" value="Ribosomal_uL14_sf"/>
</dbReference>
<keyword evidence="4" id="KW-0694">RNA-binding</keyword>
<evidence type="ECO:0000256" key="5">
    <source>
        <dbReference type="RuleBase" id="RU003949"/>
    </source>
</evidence>
<dbReference type="PROSITE" id="PS00049">
    <property type="entry name" value="RIBOSOMAL_L14"/>
    <property type="match status" value="1"/>
</dbReference>
<dbReference type="SMART" id="SM01374">
    <property type="entry name" value="Ribosomal_L14"/>
    <property type="match status" value="1"/>
</dbReference>
<evidence type="ECO:0000313" key="6">
    <source>
        <dbReference type="EMBL" id="PSN90519.1"/>
    </source>
</evidence>
<dbReference type="EMBL" id="NEXE01000057">
    <property type="protein sequence ID" value="PSN90519.1"/>
    <property type="molecule type" value="Genomic_DNA"/>
</dbReference>
<comment type="function">
    <text evidence="4">Binds to 23S rRNA. Forms part of two intersubunit bridges in the 70S ribosome.</text>
</comment>
<keyword evidence="4" id="KW-0699">rRNA-binding</keyword>
<dbReference type="GO" id="GO:0003735">
    <property type="term" value="F:structural constituent of ribosome"/>
    <property type="evidence" value="ECO:0007669"/>
    <property type="project" value="InterPro"/>
</dbReference>
<comment type="caution">
    <text evidence="6">The sequence shown here is derived from an EMBL/GenBank/DDBJ whole genome shotgun (WGS) entry which is preliminary data.</text>
</comment>
<evidence type="ECO:0000256" key="2">
    <source>
        <dbReference type="ARBA" id="ARBA00022980"/>
    </source>
</evidence>
<dbReference type="AlphaFoldDB" id="A0A2R6AVW2"/>
<evidence type="ECO:0000256" key="4">
    <source>
        <dbReference type="HAMAP-Rule" id="MF_01367"/>
    </source>
</evidence>
<organism evidence="6 7">
    <name type="scientific">Candidatus Marsarchaeota G2 archaeon OSP_D</name>
    <dbReference type="NCBI Taxonomy" id="1978157"/>
    <lineage>
        <taxon>Archaea</taxon>
        <taxon>Candidatus Marsarchaeota</taxon>
        <taxon>Candidatus Marsarchaeota group 2</taxon>
    </lineage>
</organism>
<evidence type="ECO:0000256" key="1">
    <source>
        <dbReference type="ARBA" id="ARBA00010745"/>
    </source>
</evidence>
<dbReference type="CDD" id="cd00337">
    <property type="entry name" value="Ribosomal_uL14"/>
    <property type="match status" value="1"/>
</dbReference>
<dbReference type="GO" id="GO:0070180">
    <property type="term" value="F:large ribosomal subunit rRNA binding"/>
    <property type="evidence" value="ECO:0007669"/>
    <property type="project" value="TreeGrafter"/>
</dbReference>
<comment type="similarity">
    <text evidence="1 4 5">Belongs to the universal ribosomal protein uL14 family.</text>
</comment>
<evidence type="ECO:0000256" key="3">
    <source>
        <dbReference type="ARBA" id="ARBA00023274"/>
    </source>
</evidence>
<keyword evidence="3 4" id="KW-0687">Ribonucleoprotein</keyword>
<dbReference type="Gene3D" id="2.40.150.20">
    <property type="entry name" value="Ribosomal protein L14"/>
    <property type="match status" value="1"/>
</dbReference>
<dbReference type="Proteomes" id="UP000240322">
    <property type="component" value="Unassembled WGS sequence"/>
</dbReference>
<dbReference type="InterPro" id="IPR019972">
    <property type="entry name" value="Ribosomal_uL14_CS"/>
</dbReference>
<dbReference type="SUPFAM" id="SSF50193">
    <property type="entry name" value="Ribosomal protein L14"/>
    <property type="match status" value="1"/>
</dbReference>
<accession>A0A2R6AVW2</accession>
<dbReference type="HAMAP" id="MF_01367">
    <property type="entry name" value="Ribosomal_uL14"/>
    <property type="match status" value="1"/>
</dbReference>
<name>A0A2R6AVW2_9ARCH</name>